<reference evidence="1 2" key="1">
    <citation type="submission" date="2012-12" db="EMBL/GenBank/DDBJ databases">
        <title>Novel taxa of Listeriaceae from agricultural environments in the United States.</title>
        <authorList>
            <person name="den Bakker H.C."/>
            <person name="Allred A."/>
            <person name="Warchocki S."/>
            <person name="Wright E.M."/>
            <person name="Burrell A."/>
            <person name="Nightingale K.K."/>
            <person name="Kephart D."/>
            <person name="Wiedmann M."/>
        </authorList>
    </citation>
    <scope>NUCLEOTIDE SEQUENCE [LARGE SCALE GENOMIC DNA]</scope>
    <source>
        <strain evidence="1 2">FSL F6-1037</strain>
    </source>
</reference>
<evidence type="ECO:0008006" key="3">
    <source>
        <dbReference type="Google" id="ProtNLM"/>
    </source>
</evidence>
<comment type="caution">
    <text evidence="1">The sequence shown here is derived from an EMBL/GenBank/DDBJ whole genome shotgun (WGS) entry which is preliminary data.</text>
</comment>
<dbReference type="Gene3D" id="2.60.120.380">
    <property type="match status" value="1"/>
</dbReference>
<organism evidence="1 2">
    <name type="scientific">Brochothrix campestris FSL F6-1037</name>
    <dbReference type="NCBI Taxonomy" id="1265861"/>
    <lineage>
        <taxon>Bacteria</taxon>
        <taxon>Bacillati</taxon>
        <taxon>Bacillota</taxon>
        <taxon>Bacilli</taxon>
        <taxon>Bacillales</taxon>
        <taxon>Listeriaceae</taxon>
        <taxon>Brochothrix</taxon>
    </lineage>
</organism>
<dbReference type="STRING" id="1265861.BCAMP_10545"/>
<dbReference type="EMBL" id="AODH01000045">
    <property type="protein sequence ID" value="EUJ36707.1"/>
    <property type="molecule type" value="Genomic_DNA"/>
</dbReference>
<gene>
    <name evidence="1" type="ORF">BCAMP_10545</name>
</gene>
<name>W7CIB1_9LIST</name>
<dbReference type="AlphaFoldDB" id="W7CIB1"/>
<evidence type="ECO:0000313" key="2">
    <source>
        <dbReference type="Proteomes" id="UP000019243"/>
    </source>
</evidence>
<dbReference type="Proteomes" id="UP000019243">
    <property type="component" value="Unassembled WGS sequence"/>
</dbReference>
<dbReference type="RefSeq" id="WP_035315293.1">
    <property type="nucleotide sequence ID" value="NZ_AODH01000045.1"/>
</dbReference>
<sequence>MTQSQMLHPALVKMILFSGHQKKLASKMRLPLFLSGSQLEISQTYSTVSEIDNYQIVFKESALLTLEFDTIDSTFEGVVNLYNTQTSEVVSRNIFQNVSAQQLKVSVTPGRYDIEVKATSDGYYALSSRPLISEYDNNNMVKLNELDLAKTKRHVKSSASDKGKQLYRFSVSDSGALRLAIKADSALIVTLYTNELVTQAVTFCEVLDVPLTTSYLLEQGTYYLEILEACSHNLSAYTLCTTFEKTANVKSIKPPPPTIKPLFNGMTNIKGVGEPLRQIKLELDETTYNSRTDQKGFFEIKTPVLRTNQPVKVFAYAVNGIRSDVVALLVAKSGILALESNE</sequence>
<evidence type="ECO:0000313" key="1">
    <source>
        <dbReference type="EMBL" id="EUJ36707.1"/>
    </source>
</evidence>
<accession>W7CIB1</accession>
<proteinExistence type="predicted"/>
<keyword evidence="2" id="KW-1185">Reference proteome</keyword>
<protein>
    <recommendedName>
        <fullName evidence="3">Bacterial Ig domain-containing protein</fullName>
    </recommendedName>
</protein>